<dbReference type="Gene3D" id="1.10.630.10">
    <property type="entry name" value="Cytochrome P450"/>
    <property type="match status" value="1"/>
</dbReference>
<dbReference type="PANTHER" id="PTHR47947:SF57">
    <property type="entry name" value="CYTOCHROME P450 81F3-LIKE"/>
    <property type="match status" value="1"/>
</dbReference>
<comment type="similarity">
    <text evidence="7">Belongs to the cytochrome P450 family.</text>
</comment>
<protein>
    <submittedName>
        <fullName evidence="8">Cytochrome P450</fullName>
    </submittedName>
</protein>
<dbReference type="AlphaFoldDB" id="A0A7L7RBD2"/>
<comment type="cofactor">
    <cofactor evidence="6">
        <name>heme</name>
        <dbReference type="ChEBI" id="CHEBI:30413"/>
    </cofactor>
</comment>
<feature type="binding site" description="axial binding residue" evidence="6">
    <location>
        <position position="426"/>
    </location>
    <ligand>
        <name>heme</name>
        <dbReference type="ChEBI" id="CHEBI:30413"/>
    </ligand>
    <ligandPart>
        <name>Fe</name>
        <dbReference type="ChEBI" id="CHEBI:18248"/>
    </ligandPart>
</feature>
<gene>
    <name evidence="8" type="primary">CYP81CB2</name>
</gene>
<evidence type="ECO:0000256" key="6">
    <source>
        <dbReference type="PIRSR" id="PIRSR602401-1"/>
    </source>
</evidence>
<dbReference type="SUPFAM" id="SSF48264">
    <property type="entry name" value="Cytochrome P450"/>
    <property type="match status" value="1"/>
</dbReference>
<keyword evidence="2 6" id="KW-0479">Metal-binding</keyword>
<dbReference type="EMBL" id="MN168861">
    <property type="protein sequence ID" value="QNS30015.1"/>
    <property type="molecule type" value="mRNA"/>
</dbReference>
<dbReference type="Pfam" id="PF00067">
    <property type="entry name" value="p450"/>
    <property type="match status" value="1"/>
</dbReference>
<dbReference type="PRINTS" id="PR00463">
    <property type="entry name" value="EP450I"/>
</dbReference>
<evidence type="ECO:0000256" key="1">
    <source>
        <dbReference type="ARBA" id="ARBA00022617"/>
    </source>
</evidence>
<accession>A0A7L7RBD2</accession>
<dbReference type="PRINTS" id="PR00385">
    <property type="entry name" value="P450"/>
</dbReference>
<keyword evidence="4 6" id="KW-0408">Iron</keyword>
<keyword evidence="3 7" id="KW-0560">Oxidoreductase</keyword>
<evidence type="ECO:0000256" key="2">
    <source>
        <dbReference type="ARBA" id="ARBA00022723"/>
    </source>
</evidence>
<organism evidence="8">
    <name type="scientific">Nothapodytes nimmoniana</name>
    <name type="common">Nothapodytes foetida</name>
    <dbReference type="NCBI Taxonomy" id="159386"/>
    <lineage>
        <taxon>Eukaryota</taxon>
        <taxon>Viridiplantae</taxon>
        <taxon>Streptophyta</taxon>
        <taxon>Embryophyta</taxon>
        <taxon>Tracheophyta</taxon>
        <taxon>Spermatophyta</taxon>
        <taxon>Magnoliopsida</taxon>
        <taxon>eudicotyledons</taxon>
        <taxon>Gunneridae</taxon>
        <taxon>Pentapetalae</taxon>
        <taxon>asterids</taxon>
        <taxon>lamiids</taxon>
        <taxon>Icacinales</taxon>
        <taxon>Icacinaceae</taxon>
        <taxon>Nothapodytes</taxon>
    </lineage>
</organism>
<evidence type="ECO:0000256" key="3">
    <source>
        <dbReference type="ARBA" id="ARBA00023002"/>
    </source>
</evidence>
<name>A0A7L7RBD2_NOTNI</name>
<dbReference type="InterPro" id="IPR036396">
    <property type="entry name" value="Cyt_P450_sf"/>
</dbReference>
<keyword evidence="5 7" id="KW-0503">Monooxygenase</keyword>
<dbReference type="PROSITE" id="PS00086">
    <property type="entry name" value="CYTOCHROME_P450"/>
    <property type="match status" value="1"/>
</dbReference>
<dbReference type="InterPro" id="IPR001128">
    <property type="entry name" value="Cyt_P450"/>
</dbReference>
<dbReference type="GO" id="GO:0004497">
    <property type="term" value="F:monooxygenase activity"/>
    <property type="evidence" value="ECO:0007669"/>
    <property type="project" value="UniProtKB-KW"/>
</dbReference>
<keyword evidence="1 6" id="KW-0349">Heme</keyword>
<reference evidence="8" key="1">
    <citation type="journal article" date="2020" name="Genome">
        <title>Transcriptome-wide identification and characterization of cytochrome P450s from Nothapodytes nimmoniana and their phylogenomic analysis revealed candidate cytochrome P450s involved in camptothecin biosynthetic pathway.</title>
        <authorList>
            <person name="Godbole R.C."/>
            <person name="Pable A.A."/>
            <person name="Barvkar V.T."/>
        </authorList>
    </citation>
    <scope>NUCLEOTIDE SEQUENCE</scope>
</reference>
<dbReference type="InterPro" id="IPR002401">
    <property type="entry name" value="Cyt_P450_E_grp-I"/>
</dbReference>
<evidence type="ECO:0000256" key="7">
    <source>
        <dbReference type="RuleBase" id="RU000461"/>
    </source>
</evidence>
<proteinExistence type="evidence at transcript level"/>
<evidence type="ECO:0000313" key="8">
    <source>
        <dbReference type="EMBL" id="QNS30015.1"/>
    </source>
</evidence>
<dbReference type="PANTHER" id="PTHR47947">
    <property type="entry name" value="CYTOCHROME P450 82C3-RELATED"/>
    <property type="match status" value="1"/>
</dbReference>
<dbReference type="GO" id="GO:0005506">
    <property type="term" value="F:iron ion binding"/>
    <property type="evidence" value="ECO:0007669"/>
    <property type="project" value="InterPro"/>
</dbReference>
<dbReference type="InterPro" id="IPR017972">
    <property type="entry name" value="Cyt_P450_CS"/>
</dbReference>
<dbReference type="GO" id="GO:0016705">
    <property type="term" value="F:oxidoreductase activity, acting on paired donors, with incorporation or reduction of molecular oxygen"/>
    <property type="evidence" value="ECO:0007669"/>
    <property type="project" value="InterPro"/>
</dbReference>
<dbReference type="GO" id="GO:0020037">
    <property type="term" value="F:heme binding"/>
    <property type="evidence" value="ECO:0007669"/>
    <property type="project" value="InterPro"/>
</dbReference>
<evidence type="ECO:0000256" key="5">
    <source>
        <dbReference type="ARBA" id="ARBA00023033"/>
    </source>
</evidence>
<evidence type="ECO:0000256" key="4">
    <source>
        <dbReference type="ARBA" id="ARBA00023004"/>
    </source>
</evidence>
<sequence length="490" mass="55857">MAGLFAPVLLSFFIFIFILKRLLQRKYNLPPSPPSLPILGHLHLLYKNPLLHRTLQSLSEKYGPIIYLRFGSLPILHVSSPSIAEQCFTTHDVVFANRPMFFKLKNLISDTTSVGFTSHNDYWRNLRRITSTKFLSPANLNHQTPLRAEEVRLVVKKLFNGSLDGQFSKVELIALFTDFLFDMMSMMMAGKRWTGSHEPFRQQSLMSIFDYIPMLRMFGLSNSLQKDLAEQKRSQEELLQRLIDDVRGTAKGSTTNMVQALLSIQKTEPEMFNDNAINQLLMSFYSAGTDSTAETMEWAMSLLLNHPEKLKMARDEINEQVKEDRLLEESDLPKLPYLRCIVNEALRLFPVAPLLLPHLSSDDCVVDGFLVPRGTVLLVNAYAIHRDPKLWEEPSEFKPERFQGIEGGKGGCNYKFIPFGMGRRACAGTTLAMRLIEIMLGTLIQCFDWERIGPELVDYEEGIGFTLPKAKPLEAMYRPIPSKISLLSQL</sequence>
<dbReference type="InterPro" id="IPR050651">
    <property type="entry name" value="Plant_Cytochrome_P450_Monoox"/>
</dbReference>